<dbReference type="RefSeq" id="WP_322455512.1">
    <property type="nucleotide sequence ID" value="NZ_CP141059.1"/>
</dbReference>
<gene>
    <name evidence="10" type="ORF">SHK19_13655</name>
</gene>
<evidence type="ECO:0000313" key="11">
    <source>
        <dbReference type="Proteomes" id="UP001327225"/>
    </source>
</evidence>
<evidence type="ECO:0000256" key="5">
    <source>
        <dbReference type="ARBA" id="ARBA00022989"/>
    </source>
</evidence>
<organism evidence="10 11">
    <name type="scientific">Nocardioides bizhenqiangii</name>
    <dbReference type="NCBI Taxonomy" id="3095076"/>
    <lineage>
        <taxon>Bacteria</taxon>
        <taxon>Bacillati</taxon>
        <taxon>Actinomycetota</taxon>
        <taxon>Actinomycetes</taxon>
        <taxon>Propionibacteriales</taxon>
        <taxon>Nocardioidaceae</taxon>
        <taxon>Nocardioides</taxon>
    </lineage>
</organism>
<dbReference type="Proteomes" id="UP001327225">
    <property type="component" value="Chromosome"/>
</dbReference>
<dbReference type="Pfam" id="PF08478">
    <property type="entry name" value="POTRA_1"/>
    <property type="match status" value="1"/>
</dbReference>
<evidence type="ECO:0000256" key="2">
    <source>
        <dbReference type="ARBA" id="ARBA00022475"/>
    </source>
</evidence>
<evidence type="ECO:0000256" key="7">
    <source>
        <dbReference type="ARBA" id="ARBA00023306"/>
    </source>
</evidence>
<evidence type="ECO:0000256" key="3">
    <source>
        <dbReference type="ARBA" id="ARBA00022618"/>
    </source>
</evidence>
<dbReference type="Pfam" id="PF03799">
    <property type="entry name" value="FtsQ_DivIB_C"/>
    <property type="match status" value="1"/>
</dbReference>
<dbReference type="PROSITE" id="PS51779">
    <property type="entry name" value="POTRA"/>
    <property type="match status" value="1"/>
</dbReference>
<dbReference type="Gene3D" id="3.10.20.310">
    <property type="entry name" value="membrane protein fhac"/>
    <property type="match status" value="1"/>
</dbReference>
<feature type="transmembrane region" description="Helical" evidence="8">
    <location>
        <begin position="24"/>
        <end position="47"/>
    </location>
</feature>
<reference evidence="11" key="1">
    <citation type="submission" date="2023-12" db="EMBL/GenBank/DDBJ databases">
        <title>Novel species in genus Nocardioides.</title>
        <authorList>
            <person name="Zhou H."/>
        </authorList>
    </citation>
    <scope>NUCLEOTIDE SEQUENCE [LARGE SCALE GENOMIC DNA]</scope>
    <source>
        <strain evidence="11">HM61</strain>
    </source>
</reference>
<dbReference type="InterPro" id="IPR034746">
    <property type="entry name" value="POTRA"/>
</dbReference>
<keyword evidence="5 8" id="KW-1133">Transmembrane helix</keyword>
<evidence type="ECO:0000313" key="10">
    <source>
        <dbReference type="EMBL" id="WQQ25010.1"/>
    </source>
</evidence>
<dbReference type="PANTHER" id="PTHR37820">
    <property type="entry name" value="CELL DIVISION PROTEIN DIVIB"/>
    <property type="match status" value="1"/>
</dbReference>
<keyword evidence="11" id="KW-1185">Reference proteome</keyword>
<evidence type="ECO:0000259" key="9">
    <source>
        <dbReference type="PROSITE" id="PS51779"/>
    </source>
</evidence>
<evidence type="ECO:0000256" key="4">
    <source>
        <dbReference type="ARBA" id="ARBA00022692"/>
    </source>
</evidence>
<accession>A0ABZ0ZL58</accession>
<keyword evidence="3" id="KW-0132">Cell division</keyword>
<keyword evidence="6 8" id="KW-0472">Membrane</keyword>
<dbReference type="EMBL" id="CP141059">
    <property type="protein sequence ID" value="WQQ25010.1"/>
    <property type="molecule type" value="Genomic_DNA"/>
</dbReference>
<evidence type="ECO:0000256" key="1">
    <source>
        <dbReference type="ARBA" id="ARBA00004370"/>
    </source>
</evidence>
<keyword evidence="4 8" id="KW-0812">Transmembrane</keyword>
<dbReference type="InterPro" id="IPR050487">
    <property type="entry name" value="FtsQ_DivIB"/>
</dbReference>
<evidence type="ECO:0000256" key="6">
    <source>
        <dbReference type="ARBA" id="ARBA00023136"/>
    </source>
</evidence>
<evidence type="ECO:0000256" key="8">
    <source>
        <dbReference type="SAM" id="Phobius"/>
    </source>
</evidence>
<dbReference type="InterPro" id="IPR005548">
    <property type="entry name" value="Cell_div_FtsQ/DivIB_C"/>
</dbReference>
<proteinExistence type="predicted"/>
<dbReference type="PANTHER" id="PTHR37820:SF1">
    <property type="entry name" value="CELL DIVISION PROTEIN FTSQ"/>
    <property type="match status" value="1"/>
</dbReference>
<comment type="subcellular location">
    <subcellularLocation>
        <location evidence="1">Membrane</location>
    </subcellularLocation>
</comment>
<dbReference type="InterPro" id="IPR013685">
    <property type="entry name" value="POTRA_FtsQ_type"/>
</dbReference>
<keyword evidence="7" id="KW-0131">Cell cycle</keyword>
<sequence>MADRSTQDQSRRRFARRQWARRWLAWRPVLATVLVLGAVGFAIYGLYFSSWLTVEGAEVSGTSQLAEAEVLDAAELPIDEALVTVDLDEIEARVDGRLTAVKSVDASRQWPHEIRIEIEEWRPLAVVIEGSSFTFLAESGDTFTFEQMPKEPPVSLPQVKLGSQADRLALQEAAAVVASLDDEVARLVDHIEVETADEILLELRDGREVRWGSAAQSDEKAVVLLNLLDARPEAQTYDVSVPSLPAAK</sequence>
<feature type="domain" description="POTRA" evidence="9">
    <location>
        <begin position="52"/>
        <end position="121"/>
    </location>
</feature>
<protein>
    <submittedName>
        <fullName evidence="10">FtsQ-type POTRA domain-containing protein</fullName>
    </submittedName>
</protein>
<name>A0ABZ0ZL58_9ACTN</name>
<keyword evidence="2" id="KW-1003">Cell membrane</keyword>